<dbReference type="AlphaFoldDB" id="A0A9D2CHC9"/>
<keyword evidence="2" id="KW-1133">Transmembrane helix</keyword>
<feature type="transmembrane region" description="Helical" evidence="2">
    <location>
        <begin position="110"/>
        <end position="132"/>
    </location>
</feature>
<proteinExistence type="predicted"/>
<feature type="compositionally biased region" description="Low complexity" evidence="1">
    <location>
        <begin position="39"/>
        <end position="59"/>
    </location>
</feature>
<evidence type="ECO:0000313" key="3">
    <source>
        <dbReference type="EMBL" id="HIY79037.1"/>
    </source>
</evidence>
<keyword evidence="2" id="KW-0472">Membrane</keyword>
<accession>A0A9D2CHC9</accession>
<organism evidence="3 4">
    <name type="scientific">Candidatus Olsenella excrementavium</name>
    <dbReference type="NCBI Taxonomy" id="2838709"/>
    <lineage>
        <taxon>Bacteria</taxon>
        <taxon>Bacillati</taxon>
        <taxon>Actinomycetota</taxon>
        <taxon>Coriobacteriia</taxon>
        <taxon>Coriobacteriales</taxon>
        <taxon>Atopobiaceae</taxon>
        <taxon>Olsenella</taxon>
    </lineage>
</organism>
<evidence type="ECO:0000313" key="4">
    <source>
        <dbReference type="Proteomes" id="UP000824133"/>
    </source>
</evidence>
<evidence type="ECO:0000256" key="2">
    <source>
        <dbReference type="SAM" id="Phobius"/>
    </source>
</evidence>
<sequence length="212" mass="23760">MSLRDTIEGARREAEGNVVGRPKKEVESLVGDDERKGFSRSSAAKARPAREAAASVRSASKPDAGVFGKSETKEEKRDRKRREREESDLKTRAYDLVLRNMPEYRRTDRIFWIVVGVGMAFAIVSLVGMYAFGNEVDITTVQGMVASGSLLVAYACIIGAIIYDFVKRRPFRKQAQASVNGLSEKRLVELFEQERAKQLARKAAKEARRKSK</sequence>
<keyword evidence="2" id="KW-0812">Transmembrane</keyword>
<feature type="compositionally biased region" description="Basic and acidic residues" evidence="1">
    <location>
        <begin position="1"/>
        <end position="15"/>
    </location>
</feature>
<dbReference type="EMBL" id="DXCP01000005">
    <property type="protein sequence ID" value="HIY79037.1"/>
    <property type="molecule type" value="Genomic_DNA"/>
</dbReference>
<reference evidence="3" key="2">
    <citation type="submission" date="2021-04" db="EMBL/GenBank/DDBJ databases">
        <authorList>
            <person name="Gilroy R."/>
        </authorList>
    </citation>
    <scope>NUCLEOTIDE SEQUENCE</scope>
    <source>
        <strain evidence="3">ChiHjej10B9-743</strain>
    </source>
</reference>
<comment type="caution">
    <text evidence="3">The sequence shown here is derived from an EMBL/GenBank/DDBJ whole genome shotgun (WGS) entry which is preliminary data.</text>
</comment>
<evidence type="ECO:0000256" key="1">
    <source>
        <dbReference type="SAM" id="MobiDB-lite"/>
    </source>
</evidence>
<gene>
    <name evidence="3" type="ORF">IAA42_01160</name>
</gene>
<dbReference type="Proteomes" id="UP000824133">
    <property type="component" value="Unassembled WGS sequence"/>
</dbReference>
<feature type="region of interest" description="Disordered" evidence="1">
    <location>
        <begin position="1"/>
        <end position="86"/>
    </location>
</feature>
<protein>
    <submittedName>
        <fullName evidence="3">APC family permease</fullName>
    </submittedName>
</protein>
<feature type="compositionally biased region" description="Basic and acidic residues" evidence="1">
    <location>
        <begin position="22"/>
        <end position="37"/>
    </location>
</feature>
<feature type="compositionally biased region" description="Basic and acidic residues" evidence="1">
    <location>
        <begin position="70"/>
        <end position="86"/>
    </location>
</feature>
<name>A0A9D2CHC9_9ACTN</name>
<reference evidence="3" key="1">
    <citation type="journal article" date="2021" name="PeerJ">
        <title>Extensive microbial diversity within the chicken gut microbiome revealed by metagenomics and culture.</title>
        <authorList>
            <person name="Gilroy R."/>
            <person name="Ravi A."/>
            <person name="Getino M."/>
            <person name="Pursley I."/>
            <person name="Horton D.L."/>
            <person name="Alikhan N.F."/>
            <person name="Baker D."/>
            <person name="Gharbi K."/>
            <person name="Hall N."/>
            <person name="Watson M."/>
            <person name="Adriaenssens E.M."/>
            <person name="Foster-Nyarko E."/>
            <person name="Jarju S."/>
            <person name="Secka A."/>
            <person name="Antonio M."/>
            <person name="Oren A."/>
            <person name="Chaudhuri R.R."/>
            <person name="La Ragione R."/>
            <person name="Hildebrand F."/>
            <person name="Pallen M.J."/>
        </authorList>
    </citation>
    <scope>NUCLEOTIDE SEQUENCE</scope>
    <source>
        <strain evidence="3">ChiHjej10B9-743</strain>
    </source>
</reference>
<feature type="transmembrane region" description="Helical" evidence="2">
    <location>
        <begin position="144"/>
        <end position="166"/>
    </location>
</feature>